<dbReference type="InParanoid" id="F4WSW0"/>
<protein>
    <submittedName>
        <fullName evidence="1">Uncharacterized protein</fullName>
    </submittedName>
</protein>
<dbReference type="EMBL" id="GL888329">
    <property type="protein sequence ID" value="EGI62708.1"/>
    <property type="molecule type" value="Genomic_DNA"/>
</dbReference>
<accession>F4WSW0</accession>
<name>F4WSW0_ACREC</name>
<dbReference type="Proteomes" id="UP000007755">
    <property type="component" value="Unassembled WGS sequence"/>
</dbReference>
<dbReference type="AlphaFoldDB" id="F4WSW0"/>
<organism evidence="2">
    <name type="scientific">Acromyrmex echinatior</name>
    <name type="common">Panamanian leafcutter ant</name>
    <name type="synonym">Acromyrmex octospinosus echinatior</name>
    <dbReference type="NCBI Taxonomy" id="103372"/>
    <lineage>
        <taxon>Eukaryota</taxon>
        <taxon>Metazoa</taxon>
        <taxon>Ecdysozoa</taxon>
        <taxon>Arthropoda</taxon>
        <taxon>Hexapoda</taxon>
        <taxon>Insecta</taxon>
        <taxon>Pterygota</taxon>
        <taxon>Neoptera</taxon>
        <taxon>Endopterygota</taxon>
        <taxon>Hymenoptera</taxon>
        <taxon>Apocrita</taxon>
        <taxon>Aculeata</taxon>
        <taxon>Formicoidea</taxon>
        <taxon>Formicidae</taxon>
        <taxon>Myrmicinae</taxon>
        <taxon>Acromyrmex</taxon>
    </lineage>
</organism>
<evidence type="ECO:0000313" key="1">
    <source>
        <dbReference type="EMBL" id="EGI62708.1"/>
    </source>
</evidence>
<proteinExistence type="predicted"/>
<evidence type="ECO:0000313" key="2">
    <source>
        <dbReference type="Proteomes" id="UP000007755"/>
    </source>
</evidence>
<reference evidence="1" key="1">
    <citation type="submission" date="2011-02" db="EMBL/GenBank/DDBJ databases">
        <title>The genome of the leaf-cutting ant Acromyrmex echinatior suggests key adaptations to social evolution and fungus farming.</title>
        <authorList>
            <person name="Nygaard S."/>
            <person name="Zhang G."/>
        </authorList>
    </citation>
    <scope>NUCLEOTIDE SEQUENCE</scope>
</reference>
<sequence length="108" mass="12911">MSGGTSLCPETPNEPGVEWKTKWKLQFAINAQFVRYSQSLYFNEFQISMKEKSRRNPLDVTTGIGQEWGIGKRRFGKDWEKRIWLFDRLIWPIIGYKPEIWGLRREKK</sequence>
<keyword evidence="2" id="KW-1185">Reference proteome</keyword>
<gene>
    <name evidence="1" type="ORF">G5I_08947</name>
</gene>